<dbReference type="AlphaFoldDB" id="A0A9D4R3J2"/>
<reference evidence="1" key="2">
    <citation type="submission" date="2020-11" db="EMBL/GenBank/DDBJ databases">
        <authorList>
            <person name="McCartney M.A."/>
            <person name="Auch B."/>
            <person name="Kono T."/>
            <person name="Mallez S."/>
            <person name="Becker A."/>
            <person name="Gohl D.M."/>
            <person name="Silverstein K.A.T."/>
            <person name="Koren S."/>
            <person name="Bechman K.B."/>
            <person name="Herman A."/>
            <person name="Abrahante J.E."/>
            <person name="Garbe J."/>
        </authorList>
    </citation>
    <scope>NUCLEOTIDE SEQUENCE</scope>
    <source>
        <strain evidence="1">Duluth1</strain>
        <tissue evidence="1">Whole animal</tissue>
    </source>
</reference>
<keyword evidence="2" id="KW-1185">Reference proteome</keyword>
<name>A0A9D4R3J2_DREPO</name>
<dbReference type="EMBL" id="JAIWYP010000003">
    <property type="protein sequence ID" value="KAH3852898.1"/>
    <property type="molecule type" value="Genomic_DNA"/>
</dbReference>
<dbReference type="Proteomes" id="UP000828390">
    <property type="component" value="Unassembled WGS sequence"/>
</dbReference>
<organism evidence="1 2">
    <name type="scientific">Dreissena polymorpha</name>
    <name type="common">Zebra mussel</name>
    <name type="synonym">Mytilus polymorpha</name>
    <dbReference type="NCBI Taxonomy" id="45954"/>
    <lineage>
        <taxon>Eukaryota</taxon>
        <taxon>Metazoa</taxon>
        <taxon>Spiralia</taxon>
        <taxon>Lophotrochozoa</taxon>
        <taxon>Mollusca</taxon>
        <taxon>Bivalvia</taxon>
        <taxon>Autobranchia</taxon>
        <taxon>Heteroconchia</taxon>
        <taxon>Euheterodonta</taxon>
        <taxon>Imparidentia</taxon>
        <taxon>Neoheterodontei</taxon>
        <taxon>Myida</taxon>
        <taxon>Dreissenoidea</taxon>
        <taxon>Dreissenidae</taxon>
        <taxon>Dreissena</taxon>
    </lineage>
</organism>
<evidence type="ECO:0000313" key="1">
    <source>
        <dbReference type="EMBL" id="KAH3852898.1"/>
    </source>
</evidence>
<accession>A0A9D4R3J2</accession>
<reference evidence="1" key="1">
    <citation type="journal article" date="2019" name="bioRxiv">
        <title>The Genome of the Zebra Mussel, Dreissena polymorpha: A Resource for Invasive Species Research.</title>
        <authorList>
            <person name="McCartney M.A."/>
            <person name="Auch B."/>
            <person name="Kono T."/>
            <person name="Mallez S."/>
            <person name="Zhang Y."/>
            <person name="Obille A."/>
            <person name="Becker A."/>
            <person name="Abrahante J.E."/>
            <person name="Garbe J."/>
            <person name="Badalamenti J.P."/>
            <person name="Herman A."/>
            <person name="Mangelson H."/>
            <person name="Liachko I."/>
            <person name="Sullivan S."/>
            <person name="Sone E.D."/>
            <person name="Koren S."/>
            <person name="Silverstein K.A.T."/>
            <person name="Beckman K.B."/>
            <person name="Gohl D.M."/>
        </authorList>
    </citation>
    <scope>NUCLEOTIDE SEQUENCE</scope>
    <source>
        <strain evidence="1">Duluth1</strain>
        <tissue evidence="1">Whole animal</tissue>
    </source>
</reference>
<sequence length="99" mass="11437">MKQKSVQMGIPRKLMGWMALIVWTKQVQVWRRGTTQGGNIVEGFLITNRICGRSVNRSRRRLFTAFKTPLVSANYCIENVSPPLSYSHTCKKYIVNFIE</sequence>
<proteinExistence type="predicted"/>
<comment type="caution">
    <text evidence="1">The sequence shown here is derived from an EMBL/GenBank/DDBJ whole genome shotgun (WGS) entry which is preliminary data.</text>
</comment>
<protein>
    <submittedName>
        <fullName evidence="1">Uncharacterized protein</fullName>
    </submittedName>
</protein>
<gene>
    <name evidence="1" type="ORF">DPMN_095419</name>
</gene>
<evidence type="ECO:0000313" key="2">
    <source>
        <dbReference type="Proteomes" id="UP000828390"/>
    </source>
</evidence>